<reference evidence="1 2" key="1">
    <citation type="submission" date="2015-06" db="EMBL/GenBank/DDBJ databases">
        <title>Draft genome sequence of beer spoilage bacterium Megasphaera cerevisiae type strain 20462.</title>
        <authorList>
            <person name="Kutumbaka K."/>
            <person name="Pasmowitz J."/>
            <person name="Mategko J."/>
            <person name="Reyes D."/>
            <person name="Friedrich A."/>
            <person name="Han S."/>
            <person name="Martens-Habbena W."/>
            <person name="Neal-McKinney J."/>
            <person name="Janagama H.K."/>
            <person name="Nadala C."/>
            <person name="Samadpour M."/>
        </authorList>
    </citation>
    <scope>NUCLEOTIDE SEQUENCE [LARGE SCALE GENOMIC DNA]</scope>
    <source>
        <strain evidence="1 2">DSM 20462</strain>
    </source>
</reference>
<evidence type="ECO:0000313" key="2">
    <source>
        <dbReference type="Proteomes" id="UP000036503"/>
    </source>
</evidence>
<dbReference type="OrthoDB" id="9807423at2"/>
<dbReference type="InParanoid" id="A0A0J6WRP0"/>
<dbReference type="AlphaFoldDB" id="A0A0J6WRP0"/>
<dbReference type="PATRIC" id="fig|1122219.3.peg.397"/>
<name>A0A0J6WRP0_9FIRM</name>
<accession>A0A0J6WRP0</accession>
<dbReference type="RefSeq" id="WP_048515650.1">
    <property type="nucleotide sequence ID" value="NZ_FUXD01000029.1"/>
</dbReference>
<dbReference type="SUPFAM" id="SSF52309">
    <property type="entry name" value="N-(deoxy)ribosyltransferase-like"/>
    <property type="match status" value="1"/>
</dbReference>
<evidence type="ECO:0008006" key="3">
    <source>
        <dbReference type="Google" id="ProtNLM"/>
    </source>
</evidence>
<dbReference type="EMBL" id="LEKT01000104">
    <property type="protein sequence ID" value="KMO85174.1"/>
    <property type="molecule type" value="Genomic_DNA"/>
</dbReference>
<protein>
    <recommendedName>
        <fullName evidence="3">DUF4406 domain-containing protein</fullName>
    </recommendedName>
</protein>
<comment type="caution">
    <text evidence="1">The sequence shown here is derived from an EMBL/GenBank/DDBJ whole genome shotgun (WGS) entry which is preliminary data.</text>
</comment>
<keyword evidence="2" id="KW-1185">Reference proteome</keyword>
<evidence type="ECO:0000313" key="1">
    <source>
        <dbReference type="EMBL" id="KMO85174.1"/>
    </source>
</evidence>
<dbReference type="Gene3D" id="3.40.50.10400">
    <property type="entry name" value="Hypothetical protein PA1492"/>
    <property type="match status" value="1"/>
</dbReference>
<gene>
    <name evidence="1" type="ORF">AB840_15125</name>
</gene>
<proteinExistence type="predicted"/>
<organism evidence="1 2">
    <name type="scientific">Megasphaera cerevisiae DSM 20462</name>
    <dbReference type="NCBI Taxonomy" id="1122219"/>
    <lineage>
        <taxon>Bacteria</taxon>
        <taxon>Bacillati</taxon>
        <taxon>Bacillota</taxon>
        <taxon>Negativicutes</taxon>
        <taxon>Veillonellales</taxon>
        <taxon>Veillonellaceae</taxon>
        <taxon>Megasphaera</taxon>
    </lineage>
</organism>
<sequence length="109" mass="12721">MKVIYISHPYGGEENNRTAVDKIILKLGETFPDAAYFSPLHALRRPYDFKNYDRDLDAAIEIMKRCDAVFFTGIWSESTGCREEFETANKLNMRYFCNTQSLMKYLKGE</sequence>
<dbReference type="Proteomes" id="UP000036503">
    <property type="component" value="Unassembled WGS sequence"/>
</dbReference>